<evidence type="ECO:0000256" key="1">
    <source>
        <dbReference type="SAM" id="MobiDB-lite"/>
    </source>
</evidence>
<protein>
    <submittedName>
        <fullName evidence="2">Uncharacterized protein</fullName>
    </submittedName>
</protein>
<accession>J9GLA1</accession>
<dbReference type="InterPro" id="IPR011050">
    <property type="entry name" value="Pectin_lyase_fold/virulence"/>
</dbReference>
<reference evidence="2" key="1">
    <citation type="journal article" date="2012" name="PLoS ONE">
        <title>Gene sets for utilization of primary and secondary nutrition supplies in the distal gut of endangered iberian lynx.</title>
        <authorList>
            <person name="Alcaide M."/>
            <person name="Messina E."/>
            <person name="Richter M."/>
            <person name="Bargiela R."/>
            <person name="Peplies J."/>
            <person name="Huws S.A."/>
            <person name="Newbold C.J."/>
            <person name="Golyshin P.N."/>
            <person name="Simon M.A."/>
            <person name="Lopez G."/>
            <person name="Yakimov M.M."/>
            <person name="Ferrer M."/>
        </authorList>
    </citation>
    <scope>NUCLEOTIDE SEQUENCE</scope>
</reference>
<name>J9GLA1_9ZZZZ</name>
<comment type="caution">
    <text evidence="2">The sequence shown here is derived from an EMBL/GenBank/DDBJ whole genome shotgun (WGS) entry which is preliminary data.</text>
</comment>
<feature type="region of interest" description="Disordered" evidence="1">
    <location>
        <begin position="1"/>
        <end position="30"/>
    </location>
</feature>
<sequence>MSMTTVSCSDDDNNTNPIEGNQGNEGNNQENNMKEIFGEVEGSLTAGRYFVSNHLIVPQGKSLTLEPGVELIFTTKGVGSNHVPVEFSIKGNLYSKGTAKNPVILSIPKEQRLPENIFQEEHQWGGIMAYASCEEMLIDHTVIEFTGGQVIEGSPAAANGDYIAGDDAYPQITITNPKGKYVITNSVIRNGWSDGIYMMGGKAIIANNTFAANGYDGAEAVNIKAGCQVDVTGNIMYSPNTNGLKLSSSGQGENGKDQCKVKAYNNSIFNSGWRRDGEKGGCIYVEKNALADVFNNMLINCKYRAQTASWKDPNNIDEGYDTHSTIDYNCYISGRQKSDVIWAGEANDEGIWEAGSGIAYAWEGYNTKHKNYHLEEKTLEDGTVVPAIDANSVIATEKNLPEPQFVNYDIHTAKISEVSFNEAWDFHTLNLIPGAYNGNASFAQPYYQTAGLTVNGNTYYSPAVQPYFGAFGTR</sequence>
<organism evidence="2">
    <name type="scientific">gut metagenome</name>
    <dbReference type="NCBI Taxonomy" id="749906"/>
    <lineage>
        <taxon>unclassified sequences</taxon>
        <taxon>metagenomes</taxon>
        <taxon>organismal metagenomes</taxon>
    </lineage>
</organism>
<dbReference type="SUPFAM" id="SSF51126">
    <property type="entry name" value="Pectin lyase-like"/>
    <property type="match status" value="1"/>
</dbReference>
<dbReference type="EMBL" id="AMCI01003338">
    <property type="protein sequence ID" value="EJX00510.1"/>
    <property type="molecule type" value="Genomic_DNA"/>
</dbReference>
<proteinExistence type="predicted"/>
<gene>
    <name evidence="2" type="ORF">EVA_11381</name>
</gene>
<evidence type="ECO:0000313" key="2">
    <source>
        <dbReference type="EMBL" id="EJX00510.1"/>
    </source>
</evidence>
<feature type="compositionally biased region" description="Low complexity" evidence="1">
    <location>
        <begin position="19"/>
        <end position="30"/>
    </location>
</feature>
<dbReference type="AlphaFoldDB" id="J9GLA1"/>
<feature type="compositionally biased region" description="Polar residues" evidence="1">
    <location>
        <begin position="1"/>
        <end position="18"/>
    </location>
</feature>